<evidence type="ECO:0000313" key="2">
    <source>
        <dbReference type="Proteomes" id="UP000295060"/>
    </source>
</evidence>
<dbReference type="RefSeq" id="WP_238175404.1">
    <property type="nucleotide sequence ID" value="NZ_SODU01000002.1"/>
</dbReference>
<dbReference type="SUPFAM" id="SSF109854">
    <property type="entry name" value="DinB/YfiT-like putative metalloenzymes"/>
    <property type="match status" value="1"/>
</dbReference>
<reference evidence="1 2" key="1">
    <citation type="submission" date="2019-03" db="EMBL/GenBank/DDBJ databases">
        <title>Genomic Encyclopedia of Type Strains, Phase III (KMG-III): the genomes of soil and plant-associated and newly described type strains.</title>
        <authorList>
            <person name="Whitman W."/>
        </authorList>
    </citation>
    <scope>NUCLEOTIDE SEQUENCE [LARGE SCALE GENOMIC DNA]</scope>
    <source>
        <strain evidence="1 2">VKMAc-2574</strain>
    </source>
</reference>
<comment type="caution">
    <text evidence="1">The sequence shown here is derived from an EMBL/GenBank/DDBJ whole genome shotgun (WGS) entry which is preliminary data.</text>
</comment>
<sequence>MDKDPRQRPEPAADEKAMLSGWLDWQRQTVRLKCADLSDADARRQLLPETSPQMSIAWLVYHLTSVELGWFVRSFLGEPTPSTPSLSEPLSVLLDTYDAQCEISRQIVADHDLDELERWAPEGLPLVSLRWILGHVIEETARHLGHLDILRELTDGTRGY</sequence>
<proteinExistence type="predicted"/>
<keyword evidence="2" id="KW-1185">Reference proteome</keyword>
<gene>
    <name evidence="1" type="ORF">EV137_3695</name>
</gene>
<name>A0ABY2FEU4_9ACTN</name>
<accession>A0ABY2FEU4</accession>
<dbReference type="Gene3D" id="1.20.120.450">
    <property type="entry name" value="dinb family like domain"/>
    <property type="match status" value="1"/>
</dbReference>
<dbReference type="EMBL" id="SODU01000002">
    <property type="protein sequence ID" value="TDW89894.1"/>
    <property type="molecule type" value="Genomic_DNA"/>
</dbReference>
<dbReference type="Pfam" id="PF04978">
    <property type="entry name" value="MST"/>
    <property type="match status" value="1"/>
</dbReference>
<dbReference type="InterPro" id="IPR034660">
    <property type="entry name" value="DinB/YfiT-like"/>
</dbReference>
<dbReference type="InterPro" id="IPR007061">
    <property type="entry name" value="MST-like"/>
</dbReference>
<protein>
    <submittedName>
        <fullName evidence="1">Damage-inducible protein DinB</fullName>
    </submittedName>
</protein>
<evidence type="ECO:0000313" key="1">
    <source>
        <dbReference type="EMBL" id="TDW89894.1"/>
    </source>
</evidence>
<organism evidence="1 2">
    <name type="scientific">Kribbella pratensis</name>
    <dbReference type="NCBI Taxonomy" id="2512112"/>
    <lineage>
        <taxon>Bacteria</taxon>
        <taxon>Bacillati</taxon>
        <taxon>Actinomycetota</taxon>
        <taxon>Actinomycetes</taxon>
        <taxon>Propionibacteriales</taxon>
        <taxon>Kribbellaceae</taxon>
        <taxon>Kribbella</taxon>
    </lineage>
</organism>
<dbReference type="Proteomes" id="UP000295060">
    <property type="component" value="Unassembled WGS sequence"/>
</dbReference>